<dbReference type="Proteomes" id="UP001150581">
    <property type="component" value="Unassembled WGS sequence"/>
</dbReference>
<evidence type="ECO:0000313" key="2">
    <source>
        <dbReference type="Proteomes" id="UP001150581"/>
    </source>
</evidence>
<protein>
    <submittedName>
        <fullName evidence="1">Uncharacterized protein</fullName>
    </submittedName>
</protein>
<organism evidence="1 2">
    <name type="scientific">Kickxella alabastrina</name>
    <dbReference type="NCBI Taxonomy" id="61397"/>
    <lineage>
        <taxon>Eukaryota</taxon>
        <taxon>Fungi</taxon>
        <taxon>Fungi incertae sedis</taxon>
        <taxon>Zoopagomycota</taxon>
        <taxon>Kickxellomycotina</taxon>
        <taxon>Kickxellomycetes</taxon>
        <taxon>Kickxellales</taxon>
        <taxon>Kickxellaceae</taxon>
        <taxon>Kickxella</taxon>
    </lineage>
</organism>
<accession>A0ACC1HWV8</accession>
<proteinExistence type="predicted"/>
<reference evidence="1" key="1">
    <citation type="submission" date="2022-07" db="EMBL/GenBank/DDBJ databases">
        <title>Phylogenomic reconstructions and comparative analyses of Kickxellomycotina fungi.</title>
        <authorList>
            <person name="Reynolds N.K."/>
            <person name="Stajich J.E."/>
            <person name="Barry K."/>
            <person name="Grigoriev I.V."/>
            <person name="Crous P."/>
            <person name="Smith M.E."/>
        </authorList>
    </citation>
    <scope>NUCLEOTIDE SEQUENCE</scope>
    <source>
        <strain evidence="1">Benny 63K</strain>
    </source>
</reference>
<sequence length="293" mass="32145">MQQQQQAAEPMSQQYIMQIMDYLSVYNQPANTQQQHQHQHQHQQQTHHQQQQQQIQQQQQAASFTAQFPRLTSESGSESTASPELPSNLPISTQMFGQQQQQPATAFTYSYSHPLYNRPMTHHHSFTAPLPSSQMMLSNDTTSAAAAAAAATAMAMSGVNVAAASHHSHSQQHSSLEPMPLVQNHSAHNLSMYFNAPGSAHDFIDPSALANTAQSHIIGLPKSRSMLHPHTSSLSSSLSPTPTPTSENRQSVLFNPAFNPSAQLLAASDPSTALQFSIAPHKLQFKSDHEILM</sequence>
<name>A0ACC1HWV8_9FUNG</name>
<keyword evidence="2" id="KW-1185">Reference proteome</keyword>
<gene>
    <name evidence="1" type="ORF">LPJ66_011869</name>
</gene>
<comment type="caution">
    <text evidence="1">The sequence shown here is derived from an EMBL/GenBank/DDBJ whole genome shotgun (WGS) entry which is preliminary data.</text>
</comment>
<evidence type="ECO:0000313" key="1">
    <source>
        <dbReference type="EMBL" id="KAJ1878548.1"/>
    </source>
</evidence>
<dbReference type="EMBL" id="JANBPG010003910">
    <property type="protein sequence ID" value="KAJ1878548.1"/>
    <property type="molecule type" value="Genomic_DNA"/>
</dbReference>